<dbReference type="InterPro" id="IPR043917">
    <property type="entry name" value="DUF5753"/>
</dbReference>
<proteinExistence type="predicted"/>
<dbReference type="Proteomes" id="UP000240542">
    <property type="component" value="Unassembled WGS sequence"/>
</dbReference>
<protein>
    <recommendedName>
        <fullName evidence="1">DUF5753 domain-containing protein</fullName>
    </recommendedName>
</protein>
<keyword evidence="3" id="KW-1185">Reference proteome</keyword>
<evidence type="ECO:0000259" key="1">
    <source>
        <dbReference type="Pfam" id="PF19054"/>
    </source>
</evidence>
<evidence type="ECO:0000313" key="2">
    <source>
        <dbReference type="EMBL" id="PSK96004.1"/>
    </source>
</evidence>
<dbReference type="AlphaFoldDB" id="A0A2P8DFK5"/>
<feature type="domain" description="DUF5753" evidence="1">
    <location>
        <begin position="5"/>
        <end position="178"/>
    </location>
</feature>
<gene>
    <name evidence="2" type="ORF">CLV63_113167</name>
</gene>
<sequence>MPSWFRKIAVLERTATDLTEFQPLVVPGLLQTEHYATASIGAGALAPRDLDSVVKSRLERRANLLDGVRLRFLISEAAIRTTVGTAGIMAEQVRQLITLAEQDVRIGVLPDDIPQHPARVPALRLMSFADRPRLGYVEHALGGDLVDEEELISRLDVLMSAVLAEALSPKASIDLLRKVAADFDALA</sequence>
<accession>A0A2P8DFK5</accession>
<dbReference type="EMBL" id="PYGA01000013">
    <property type="protein sequence ID" value="PSK96004.1"/>
    <property type="molecule type" value="Genomic_DNA"/>
</dbReference>
<evidence type="ECO:0000313" key="3">
    <source>
        <dbReference type="Proteomes" id="UP000240542"/>
    </source>
</evidence>
<dbReference type="Pfam" id="PF19054">
    <property type="entry name" value="DUF5753"/>
    <property type="match status" value="1"/>
</dbReference>
<comment type="caution">
    <text evidence="2">The sequence shown here is derived from an EMBL/GenBank/DDBJ whole genome shotgun (WGS) entry which is preliminary data.</text>
</comment>
<organism evidence="2 3">
    <name type="scientific">Murinocardiopsis flavida</name>
    <dbReference type="NCBI Taxonomy" id="645275"/>
    <lineage>
        <taxon>Bacteria</taxon>
        <taxon>Bacillati</taxon>
        <taxon>Actinomycetota</taxon>
        <taxon>Actinomycetes</taxon>
        <taxon>Streptosporangiales</taxon>
        <taxon>Nocardiopsidaceae</taxon>
        <taxon>Murinocardiopsis</taxon>
    </lineage>
</organism>
<reference evidence="2 3" key="1">
    <citation type="submission" date="2018-03" db="EMBL/GenBank/DDBJ databases">
        <title>Genomic Encyclopedia of Archaeal and Bacterial Type Strains, Phase II (KMG-II): from individual species to whole genera.</title>
        <authorList>
            <person name="Goeker M."/>
        </authorList>
    </citation>
    <scope>NUCLEOTIDE SEQUENCE [LARGE SCALE GENOMIC DNA]</scope>
    <source>
        <strain evidence="2 3">DSM 45312</strain>
    </source>
</reference>
<name>A0A2P8DFK5_9ACTN</name>